<organism evidence="2 3">
    <name type="scientific">Giardia intestinalis (strain ATCC 50803 / WB clone C6)</name>
    <name type="common">Giardia lamblia</name>
    <dbReference type="NCBI Taxonomy" id="184922"/>
    <lineage>
        <taxon>Eukaryota</taxon>
        <taxon>Metamonada</taxon>
        <taxon>Diplomonadida</taxon>
        <taxon>Hexamitidae</taxon>
        <taxon>Giardiinae</taxon>
        <taxon>Giardia</taxon>
    </lineage>
</organism>
<sequence>MSHGELVASPRLAGQGAGFRHRNLKIITDTLPSFTDQQSSESARETMSRLDPFADPVYLYDGSDMISGTATPYIFTPARVLISNDMRFRFFPPEQTILPSKPINSIGHNTHLPTASAKIIPFISEEPPATALALEEFPVPPSPHPRPPQSEVADAYERPLPTVQASPHQGGESYGEQRRVKVHTQPIECKKPSVPKGENIGRDDLRRMIRTLSKTERDALMQLLSQEFPSEEKPPAGIRVGTQVDFLLDSQSGRAVGARDSSTSNMVNDMPAQSVGCAPDPMDSLINSDAGGGSMYIQEPHQRQKYAQSVHDNSSTSEHASHSMSSSFHCSHPHHSRTWPSMHATGGNYAVQDTPIVVDTDINYTVQSAPKTYMNESASHFAPHSNAQYKFSCIGLASSTFDRRRPRPAFRATIYEDSPKAPKAFTEQDDNIILAAIFYYVGDYNTIDLNWHIIYYYYSLLIYNNRTLSSLRSRFHKYLKMDFKFDIKDYSFSYWLDTLELCVSTMQHVNVPITQRGELCNMIATKKNKVHYLVACIFVFLRPDMNYNELKRNFCIWLELINGPHRFM</sequence>
<feature type="region of interest" description="Disordered" evidence="1">
    <location>
        <begin position="162"/>
        <end position="181"/>
    </location>
</feature>
<dbReference type="HOGENOM" id="CLU_480169_0_0_1"/>
<feature type="region of interest" description="Disordered" evidence="1">
    <location>
        <begin position="301"/>
        <end position="339"/>
    </location>
</feature>
<dbReference type="SUPFAM" id="SSF46689">
    <property type="entry name" value="Homeodomain-like"/>
    <property type="match status" value="1"/>
</dbReference>
<evidence type="ECO:0000313" key="2">
    <source>
        <dbReference type="EMBL" id="KAE8303613.1"/>
    </source>
</evidence>
<accession>A8B459</accession>
<gene>
    <name evidence="2" type="ORF">GL50803_00112416</name>
</gene>
<comment type="caution">
    <text evidence="2">The sequence shown here is derived from an EMBL/GenBank/DDBJ whole genome shotgun (WGS) entry which is preliminary data.</text>
</comment>
<dbReference type="GeneID" id="5702421"/>
<dbReference type="InterPro" id="IPR009057">
    <property type="entry name" value="Homeodomain-like_sf"/>
</dbReference>
<dbReference type="AlphaFoldDB" id="A8B459"/>
<dbReference type="RefSeq" id="XP_001709496.1">
    <property type="nucleotide sequence ID" value="XM_001709444.1"/>
</dbReference>
<dbReference type="EMBL" id="AACB03000002">
    <property type="protein sequence ID" value="KAE8303613.1"/>
    <property type="molecule type" value="Genomic_DNA"/>
</dbReference>
<proteinExistence type="predicted"/>
<dbReference type="Proteomes" id="UP000001548">
    <property type="component" value="Unassembled WGS sequence"/>
</dbReference>
<keyword evidence="3" id="KW-1185">Reference proteome</keyword>
<protein>
    <submittedName>
        <fullName evidence="2">Uncharacterized protein</fullName>
    </submittedName>
</protein>
<dbReference type="KEGG" id="gla:GL50803_00112416"/>
<evidence type="ECO:0000313" key="3">
    <source>
        <dbReference type="Proteomes" id="UP000001548"/>
    </source>
</evidence>
<dbReference type="OMA" id="FCIWLEL"/>
<evidence type="ECO:0000256" key="1">
    <source>
        <dbReference type="SAM" id="MobiDB-lite"/>
    </source>
</evidence>
<reference evidence="2 3" key="1">
    <citation type="journal article" date="2007" name="Science">
        <title>Genomic minimalism in the early diverging intestinal parasite Giardia lamblia.</title>
        <authorList>
            <person name="Morrison H.G."/>
            <person name="McArthur A.G."/>
            <person name="Gillin F.D."/>
            <person name="Aley S.B."/>
            <person name="Adam R.D."/>
            <person name="Olsen G.J."/>
            <person name="Best A.A."/>
            <person name="Cande W.Z."/>
            <person name="Chen F."/>
            <person name="Cipriano M.J."/>
            <person name="Davids B.J."/>
            <person name="Dawson S.C."/>
            <person name="Elmendorf H.G."/>
            <person name="Hehl A.B."/>
            <person name="Holder M.E."/>
            <person name="Huse S.M."/>
            <person name="Kim U.U."/>
            <person name="Lasek-Nesselquist E."/>
            <person name="Manning G."/>
            <person name="Nigam A."/>
            <person name="Nixon J.E."/>
            <person name="Palm D."/>
            <person name="Passamaneck N.E."/>
            <person name="Prabhu A."/>
            <person name="Reich C.I."/>
            <person name="Reiner D.S."/>
            <person name="Samuelson J."/>
            <person name="Svard S.G."/>
            <person name="Sogin M.L."/>
        </authorList>
    </citation>
    <scope>NUCLEOTIDE SEQUENCE [LARGE SCALE GENOMIC DNA]</scope>
    <source>
        <strain evidence="2 3">WB C6</strain>
    </source>
</reference>
<feature type="compositionally biased region" description="Low complexity" evidence="1">
    <location>
        <begin position="314"/>
        <end position="330"/>
    </location>
</feature>
<name>A8B459_GIAIC</name>
<dbReference type="VEuPathDB" id="GiardiaDB:GL50803_112416"/>